<organism evidence="4 5">
    <name type="scientific">Meloidogyne hapla</name>
    <name type="common">Root-knot nematode worm</name>
    <dbReference type="NCBI Taxonomy" id="6305"/>
    <lineage>
        <taxon>Eukaryota</taxon>
        <taxon>Metazoa</taxon>
        <taxon>Ecdysozoa</taxon>
        <taxon>Nematoda</taxon>
        <taxon>Chromadorea</taxon>
        <taxon>Rhabditida</taxon>
        <taxon>Tylenchina</taxon>
        <taxon>Tylenchomorpha</taxon>
        <taxon>Tylenchoidea</taxon>
        <taxon>Meloidogynidae</taxon>
        <taxon>Meloidogyninae</taxon>
        <taxon>Meloidogyne</taxon>
    </lineage>
</organism>
<protein>
    <submittedName>
        <fullName evidence="5">Ribonuclease P</fullName>
    </submittedName>
</protein>
<dbReference type="GO" id="GO:0001682">
    <property type="term" value="P:tRNA 5'-leader removal"/>
    <property type="evidence" value="ECO:0007669"/>
    <property type="project" value="InterPro"/>
</dbReference>
<dbReference type="InterPro" id="IPR014612">
    <property type="entry name" value="Pop7/Rpp20"/>
</dbReference>
<evidence type="ECO:0000256" key="1">
    <source>
        <dbReference type="ARBA" id="ARBA00004604"/>
    </source>
</evidence>
<reference evidence="5" key="1">
    <citation type="submission" date="2016-11" db="UniProtKB">
        <authorList>
            <consortium name="WormBaseParasite"/>
        </authorList>
    </citation>
    <scope>IDENTIFICATION</scope>
</reference>
<dbReference type="Pfam" id="PF12328">
    <property type="entry name" value="Rpp20"/>
    <property type="match status" value="1"/>
</dbReference>
<dbReference type="GO" id="GO:0005655">
    <property type="term" value="C:nucleolar ribonuclease P complex"/>
    <property type="evidence" value="ECO:0007669"/>
    <property type="project" value="InterPro"/>
</dbReference>
<sequence length="139" mass="15938">MGNKRKSQTKIEEKTKKMKICEDKKENLEICKRIPPHPIWAENDVCVTRKTHILAQFKKCKRLLDRKFDFVKIHALGKAINQALCLALKIEEEMHNSIGVTIVTGTVKVTDDLISLLDADEMNSKQRQVSAVKILLTRL</sequence>
<name>A0A1I8BYW9_MELHA</name>
<dbReference type="AlphaFoldDB" id="A0A1I8BYW9"/>
<evidence type="ECO:0000256" key="2">
    <source>
        <dbReference type="ARBA" id="ARBA00022694"/>
    </source>
</evidence>
<dbReference type="PANTHER" id="PTHR15314:SF1">
    <property type="entry name" value="RIBONUCLEASE P PROTEIN SUBUNIT P20"/>
    <property type="match status" value="1"/>
</dbReference>
<dbReference type="SUPFAM" id="SSF82704">
    <property type="entry name" value="AlbA-like"/>
    <property type="match status" value="1"/>
</dbReference>
<dbReference type="OMA" id="LHCMGYS"/>
<accession>A0A1I8BYW9</accession>
<comment type="subcellular location">
    <subcellularLocation>
        <location evidence="1">Nucleus</location>
        <location evidence="1">Nucleolus</location>
    </subcellularLocation>
</comment>
<keyword evidence="3" id="KW-0539">Nucleus</keyword>
<dbReference type="Proteomes" id="UP000095281">
    <property type="component" value="Unplaced"/>
</dbReference>
<dbReference type="Gene3D" id="3.30.110.20">
    <property type="entry name" value="Alba-like domain"/>
    <property type="match status" value="1"/>
</dbReference>
<evidence type="ECO:0000313" key="5">
    <source>
        <dbReference type="WBParaSite" id="MhA1_Contig811.frz3.gene15"/>
    </source>
</evidence>
<dbReference type="GO" id="GO:0000172">
    <property type="term" value="C:ribonuclease MRP complex"/>
    <property type="evidence" value="ECO:0007669"/>
    <property type="project" value="InterPro"/>
</dbReference>
<evidence type="ECO:0000256" key="3">
    <source>
        <dbReference type="ARBA" id="ARBA00023242"/>
    </source>
</evidence>
<dbReference type="PANTHER" id="PTHR15314">
    <property type="entry name" value="RIBONUCLEASE P PROTEIN SUBUNIT P20"/>
    <property type="match status" value="1"/>
</dbReference>
<keyword evidence="4" id="KW-1185">Reference proteome</keyword>
<evidence type="ECO:0000313" key="4">
    <source>
        <dbReference type="Proteomes" id="UP000095281"/>
    </source>
</evidence>
<dbReference type="WBParaSite" id="MhA1_Contig811.frz3.gene15">
    <property type="protein sequence ID" value="MhA1_Contig811.frz3.gene15"/>
    <property type="gene ID" value="MhA1_Contig811.frz3.gene15"/>
</dbReference>
<keyword evidence="2" id="KW-0819">tRNA processing</keyword>
<proteinExistence type="predicted"/>
<dbReference type="InterPro" id="IPR036882">
    <property type="entry name" value="Alba-like_dom_sf"/>
</dbReference>
<dbReference type="GO" id="GO:0003676">
    <property type="term" value="F:nucleic acid binding"/>
    <property type="evidence" value="ECO:0007669"/>
    <property type="project" value="InterPro"/>
</dbReference>